<name>A0A834WDY8_9FABA</name>
<proteinExistence type="predicted"/>
<sequence length="159" mass="18145">MMTVVETCEVHTSALYRIRTSEDPFSGIRRDTRVNVNTHLQVPVKGEGEGRKGGEGIVGVPGSMIGVGHMGVIHNSHLMVLMGLGYDSFHSLLHVMGIHERVKSFHEMEDYYYYHFHNDIYLWEEIQHVGQENSSFSGLEWWRIELGLQGSGRAMLREE</sequence>
<reference evidence="1" key="1">
    <citation type="submission" date="2020-09" db="EMBL/GenBank/DDBJ databases">
        <title>Genome-Enabled Discovery of Anthraquinone Biosynthesis in Senna tora.</title>
        <authorList>
            <person name="Kang S.-H."/>
            <person name="Pandey R.P."/>
            <person name="Lee C.-M."/>
            <person name="Sim J.-S."/>
            <person name="Jeong J.-T."/>
            <person name="Choi B.-S."/>
            <person name="Jung M."/>
            <person name="Ginzburg D."/>
            <person name="Zhao K."/>
            <person name="Won S.Y."/>
            <person name="Oh T.-J."/>
            <person name="Yu Y."/>
            <person name="Kim N.-H."/>
            <person name="Lee O.R."/>
            <person name="Lee T.-H."/>
            <person name="Bashyal P."/>
            <person name="Kim T.-S."/>
            <person name="Lee W.-H."/>
            <person name="Kawkins C."/>
            <person name="Kim C.-K."/>
            <person name="Kim J.S."/>
            <person name="Ahn B.O."/>
            <person name="Rhee S.Y."/>
            <person name="Sohng J.K."/>
        </authorList>
    </citation>
    <scope>NUCLEOTIDE SEQUENCE</scope>
    <source>
        <tissue evidence="1">Leaf</tissue>
    </source>
</reference>
<protein>
    <submittedName>
        <fullName evidence="1">Uncharacterized protein</fullName>
    </submittedName>
</protein>
<evidence type="ECO:0000313" key="2">
    <source>
        <dbReference type="Proteomes" id="UP000634136"/>
    </source>
</evidence>
<dbReference type="EMBL" id="JAAIUW010000009">
    <property type="protein sequence ID" value="KAF7815751.1"/>
    <property type="molecule type" value="Genomic_DNA"/>
</dbReference>
<dbReference type="Proteomes" id="UP000634136">
    <property type="component" value="Unassembled WGS sequence"/>
</dbReference>
<organism evidence="1 2">
    <name type="scientific">Senna tora</name>
    <dbReference type="NCBI Taxonomy" id="362788"/>
    <lineage>
        <taxon>Eukaryota</taxon>
        <taxon>Viridiplantae</taxon>
        <taxon>Streptophyta</taxon>
        <taxon>Embryophyta</taxon>
        <taxon>Tracheophyta</taxon>
        <taxon>Spermatophyta</taxon>
        <taxon>Magnoliopsida</taxon>
        <taxon>eudicotyledons</taxon>
        <taxon>Gunneridae</taxon>
        <taxon>Pentapetalae</taxon>
        <taxon>rosids</taxon>
        <taxon>fabids</taxon>
        <taxon>Fabales</taxon>
        <taxon>Fabaceae</taxon>
        <taxon>Caesalpinioideae</taxon>
        <taxon>Cassia clade</taxon>
        <taxon>Senna</taxon>
    </lineage>
</organism>
<dbReference type="AlphaFoldDB" id="A0A834WDY8"/>
<keyword evidence="2" id="KW-1185">Reference proteome</keyword>
<accession>A0A834WDY8</accession>
<evidence type="ECO:0000313" key="1">
    <source>
        <dbReference type="EMBL" id="KAF7815751.1"/>
    </source>
</evidence>
<gene>
    <name evidence="1" type="ORF">G2W53_029720</name>
</gene>
<comment type="caution">
    <text evidence="1">The sequence shown here is derived from an EMBL/GenBank/DDBJ whole genome shotgun (WGS) entry which is preliminary data.</text>
</comment>